<gene>
    <name evidence="2" type="ORF">S01H4_08260</name>
</gene>
<comment type="caution">
    <text evidence="2">The sequence shown here is derived from an EMBL/GenBank/DDBJ whole genome shotgun (WGS) entry which is preliminary data.</text>
</comment>
<feature type="transmembrane region" description="Helical" evidence="1">
    <location>
        <begin position="61"/>
        <end position="79"/>
    </location>
</feature>
<dbReference type="EMBL" id="BART01002809">
    <property type="protein sequence ID" value="GAG68267.1"/>
    <property type="molecule type" value="Genomic_DNA"/>
</dbReference>
<reference evidence="2" key="1">
    <citation type="journal article" date="2014" name="Front. Microbiol.">
        <title>High frequency of phylogenetically diverse reductive dehalogenase-homologous genes in deep subseafloor sedimentary metagenomes.</title>
        <authorList>
            <person name="Kawai M."/>
            <person name="Futagami T."/>
            <person name="Toyoda A."/>
            <person name="Takaki Y."/>
            <person name="Nishi S."/>
            <person name="Hori S."/>
            <person name="Arai W."/>
            <person name="Tsubouchi T."/>
            <person name="Morono Y."/>
            <person name="Uchiyama I."/>
            <person name="Ito T."/>
            <person name="Fujiyama A."/>
            <person name="Inagaki F."/>
            <person name="Takami H."/>
        </authorList>
    </citation>
    <scope>NUCLEOTIDE SEQUENCE</scope>
    <source>
        <strain evidence="2">Expedition CK06-06</strain>
    </source>
</reference>
<keyword evidence="1" id="KW-1133">Transmembrane helix</keyword>
<proteinExistence type="predicted"/>
<name>X1AEK9_9ZZZZ</name>
<sequence>SINKDFNTMLAFVPMIREEERRVEVAIKGLDNYVGGTKKITEGFVGDIIIAFTNTFPHCPLLILTTIDIILIAISFMLYKKE</sequence>
<organism evidence="2">
    <name type="scientific">marine sediment metagenome</name>
    <dbReference type="NCBI Taxonomy" id="412755"/>
    <lineage>
        <taxon>unclassified sequences</taxon>
        <taxon>metagenomes</taxon>
        <taxon>ecological metagenomes</taxon>
    </lineage>
</organism>
<accession>X1AEK9</accession>
<evidence type="ECO:0000256" key="1">
    <source>
        <dbReference type="SAM" id="Phobius"/>
    </source>
</evidence>
<feature type="non-terminal residue" evidence="2">
    <location>
        <position position="1"/>
    </location>
</feature>
<keyword evidence="1" id="KW-0472">Membrane</keyword>
<protein>
    <submittedName>
        <fullName evidence="2">Uncharacterized protein</fullName>
    </submittedName>
</protein>
<evidence type="ECO:0000313" key="2">
    <source>
        <dbReference type="EMBL" id="GAG68267.1"/>
    </source>
</evidence>
<dbReference type="AlphaFoldDB" id="X1AEK9"/>
<keyword evidence="1" id="KW-0812">Transmembrane</keyword>